<name>A0A1G8P7F5_9BACL</name>
<protein>
    <submittedName>
        <fullName evidence="1">Uncharacterized protein</fullName>
    </submittedName>
</protein>
<sequence>MSILSSLPLMRVAEIKVEGTPLPDVTFSSLAALVPDGTRHLIIEVSAAQTYTERRFCEVILNGDTAAHYNRREFAATGSAVTTTSTTNTNVAQGVDIPPSAAGYGGGYLLFPFAFRTDNLKLWQSMGSSLETRLQRHAGAWENTEAIDSITLRPWQNVPGGVNQWAAGSIITLYAVNETLLAADRLPDTQTRKFTFGTLPTDANHLVLLMYLRSSHNLSTRQGDRVYQELNNDTTAANYPLHRFGGEGIADVKVIDEFYNEKRVGWSTAAAAPADSFGNLVVMYPEYRSTDFHKPWMSQHAAYEDIFYPVSQENGRRRNTAALTRLHYFPGMGGEYYLPGSIISAYKAEAPAARHVVSASGEASVTLQVPAGAVGLRAVVVARTNSAEKEDRLLVELNGDSSAASYAIRRASAYGETPNQGENETALLTDNELGVITGAGAEAGQYGFGTLSVIRHAETDRHKHILSIAGTCGSRLSLYGGRWKSTAAVTSVTFKPKDGTLFAAGSVFELIVAADAL</sequence>
<evidence type="ECO:0000313" key="2">
    <source>
        <dbReference type="Proteomes" id="UP000199050"/>
    </source>
</evidence>
<dbReference type="STRING" id="1174501.SAMN05216192_109110"/>
<dbReference type="EMBL" id="FNDX01000009">
    <property type="protein sequence ID" value="SDI88228.1"/>
    <property type="molecule type" value="Genomic_DNA"/>
</dbReference>
<dbReference type="RefSeq" id="WP_090714082.1">
    <property type="nucleotide sequence ID" value="NZ_CBCSKY010000011.1"/>
</dbReference>
<dbReference type="OrthoDB" id="2506814at2"/>
<dbReference type="AlphaFoldDB" id="A0A1G8P7F5"/>
<evidence type="ECO:0000313" key="1">
    <source>
        <dbReference type="EMBL" id="SDI88228.1"/>
    </source>
</evidence>
<organism evidence="1 2">
    <name type="scientific">Paenibacillus typhae</name>
    <dbReference type="NCBI Taxonomy" id="1174501"/>
    <lineage>
        <taxon>Bacteria</taxon>
        <taxon>Bacillati</taxon>
        <taxon>Bacillota</taxon>
        <taxon>Bacilli</taxon>
        <taxon>Bacillales</taxon>
        <taxon>Paenibacillaceae</taxon>
        <taxon>Paenibacillus</taxon>
    </lineage>
</organism>
<gene>
    <name evidence="1" type="ORF">SAMN05216192_109110</name>
</gene>
<reference evidence="2" key="1">
    <citation type="submission" date="2016-10" db="EMBL/GenBank/DDBJ databases">
        <authorList>
            <person name="Varghese N."/>
            <person name="Submissions S."/>
        </authorList>
    </citation>
    <scope>NUCLEOTIDE SEQUENCE [LARGE SCALE GENOMIC DNA]</scope>
    <source>
        <strain evidence="2">CGMCC 1.11012</strain>
    </source>
</reference>
<dbReference type="Proteomes" id="UP000199050">
    <property type="component" value="Unassembled WGS sequence"/>
</dbReference>
<proteinExistence type="predicted"/>
<accession>A0A1G8P7F5</accession>
<keyword evidence="2" id="KW-1185">Reference proteome</keyword>